<protein>
    <recommendedName>
        <fullName evidence="4">Nematode cuticle collagen N-terminal domain-containing protein</fullName>
    </recommendedName>
</protein>
<evidence type="ECO:0000259" key="4">
    <source>
        <dbReference type="SMART" id="SM01088"/>
    </source>
</evidence>
<feature type="transmembrane region" description="Helical" evidence="3">
    <location>
        <begin position="6"/>
        <end position="26"/>
    </location>
</feature>
<comment type="caution">
    <text evidence="5">The sequence shown here is derived from an EMBL/GenBank/DDBJ whole genome shotgun (WGS) entry which is preliminary data.</text>
</comment>
<dbReference type="SMART" id="SM01088">
    <property type="entry name" value="Col_cuticle_N"/>
    <property type="match status" value="1"/>
</dbReference>
<keyword evidence="3" id="KW-0472">Membrane</keyword>
<accession>A0AA39H5Y9</accession>
<name>A0AA39H5Y9_9BILA</name>
<proteinExistence type="predicted"/>
<sequence length="186" mass="19591">MEGHRLSTILASAACIATIMVCAVVIPKLFIEINQLYESVLDEVNLFKYETDSAWIELMEIQNSFSPSRPSKPVANPIMVAVKRNKREAGLPEYCNCGVIPTCPPGPPGPPGEPGMDGDRGHPGAPGMPSIETHPITLGCDAPTSCIKCPVGPPGPRGPDGPAGQQGPNGPPGLPEERFGRHPIPT</sequence>
<organism evidence="5 6">
    <name type="scientific">Steinernema hermaphroditum</name>
    <dbReference type="NCBI Taxonomy" id="289476"/>
    <lineage>
        <taxon>Eukaryota</taxon>
        <taxon>Metazoa</taxon>
        <taxon>Ecdysozoa</taxon>
        <taxon>Nematoda</taxon>
        <taxon>Chromadorea</taxon>
        <taxon>Rhabditida</taxon>
        <taxon>Tylenchina</taxon>
        <taxon>Panagrolaimomorpha</taxon>
        <taxon>Strongyloidoidea</taxon>
        <taxon>Steinernematidae</taxon>
        <taxon>Steinernema</taxon>
    </lineage>
</organism>
<dbReference type="Pfam" id="PF01484">
    <property type="entry name" value="Col_cuticle_N"/>
    <property type="match status" value="1"/>
</dbReference>
<evidence type="ECO:0000256" key="1">
    <source>
        <dbReference type="ARBA" id="ARBA00022737"/>
    </source>
</evidence>
<dbReference type="GO" id="GO:0042302">
    <property type="term" value="F:structural constituent of cuticle"/>
    <property type="evidence" value="ECO:0007669"/>
    <property type="project" value="InterPro"/>
</dbReference>
<keyword evidence="3" id="KW-1133">Transmembrane helix</keyword>
<evidence type="ECO:0000313" key="5">
    <source>
        <dbReference type="EMBL" id="KAK0399865.1"/>
    </source>
</evidence>
<feature type="domain" description="Nematode cuticle collagen N-terminal" evidence="4">
    <location>
        <begin position="8"/>
        <end position="58"/>
    </location>
</feature>
<evidence type="ECO:0000256" key="2">
    <source>
        <dbReference type="SAM" id="MobiDB-lite"/>
    </source>
</evidence>
<reference evidence="5" key="1">
    <citation type="submission" date="2023-06" db="EMBL/GenBank/DDBJ databases">
        <title>Genomic analysis of the entomopathogenic nematode Steinernema hermaphroditum.</title>
        <authorList>
            <person name="Schwarz E.M."/>
            <person name="Heppert J.K."/>
            <person name="Baniya A."/>
            <person name="Schwartz H.T."/>
            <person name="Tan C.-H."/>
            <person name="Antoshechkin I."/>
            <person name="Sternberg P.W."/>
            <person name="Goodrich-Blair H."/>
            <person name="Dillman A.R."/>
        </authorList>
    </citation>
    <scope>NUCLEOTIDE SEQUENCE</scope>
    <source>
        <strain evidence="5">PS9179</strain>
        <tissue evidence="5">Whole animal</tissue>
    </source>
</reference>
<feature type="region of interest" description="Disordered" evidence="2">
    <location>
        <begin position="106"/>
        <end position="131"/>
    </location>
</feature>
<dbReference type="Proteomes" id="UP001175271">
    <property type="component" value="Unassembled WGS sequence"/>
</dbReference>
<feature type="region of interest" description="Disordered" evidence="2">
    <location>
        <begin position="147"/>
        <end position="186"/>
    </location>
</feature>
<keyword evidence="1" id="KW-0677">Repeat</keyword>
<dbReference type="PANTHER" id="PTHR24637">
    <property type="entry name" value="COLLAGEN"/>
    <property type="match status" value="1"/>
</dbReference>
<dbReference type="AlphaFoldDB" id="A0AA39H5Y9"/>
<dbReference type="EMBL" id="JAUCMV010000005">
    <property type="protein sequence ID" value="KAK0399865.1"/>
    <property type="molecule type" value="Genomic_DNA"/>
</dbReference>
<dbReference type="PANTHER" id="PTHR24637:SF194">
    <property type="entry name" value="CUTICLE COLLAGEN 10-RELATED"/>
    <property type="match status" value="1"/>
</dbReference>
<keyword evidence="3" id="KW-0812">Transmembrane</keyword>
<gene>
    <name evidence="5" type="ORF">QR680_003249</name>
</gene>
<evidence type="ECO:0000313" key="6">
    <source>
        <dbReference type="Proteomes" id="UP001175271"/>
    </source>
</evidence>
<keyword evidence="6" id="KW-1185">Reference proteome</keyword>
<evidence type="ECO:0000256" key="3">
    <source>
        <dbReference type="SAM" id="Phobius"/>
    </source>
</evidence>
<dbReference type="InterPro" id="IPR002486">
    <property type="entry name" value="Col_cuticle_N"/>
</dbReference>